<reference evidence="9" key="1">
    <citation type="submission" date="2023-10" db="EMBL/GenBank/DDBJ databases">
        <title>Chromosome-level genome of the transformable northern wattle, Acacia crassicarpa.</title>
        <authorList>
            <person name="Massaro I."/>
            <person name="Sinha N.R."/>
            <person name="Poethig S."/>
            <person name="Leichty A.R."/>
        </authorList>
    </citation>
    <scope>NUCLEOTIDE SEQUENCE</scope>
    <source>
        <strain evidence="9">Acra3RX</strain>
        <tissue evidence="9">Leaf</tissue>
    </source>
</reference>
<comment type="caution">
    <text evidence="9">The sequence shown here is derived from an EMBL/GenBank/DDBJ whole genome shotgun (WGS) entry which is preliminary data.</text>
</comment>
<keyword evidence="6" id="KW-0378">Hydrolase</keyword>
<evidence type="ECO:0000256" key="6">
    <source>
        <dbReference type="ARBA" id="ARBA00022801"/>
    </source>
</evidence>
<organism evidence="9 10">
    <name type="scientific">Acacia crassicarpa</name>
    <name type="common">northern wattle</name>
    <dbReference type="NCBI Taxonomy" id="499986"/>
    <lineage>
        <taxon>Eukaryota</taxon>
        <taxon>Viridiplantae</taxon>
        <taxon>Streptophyta</taxon>
        <taxon>Embryophyta</taxon>
        <taxon>Tracheophyta</taxon>
        <taxon>Spermatophyta</taxon>
        <taxon>Magnoliopsida</taxon>
        <taxon>eudicotyledons</taxon>
        <taxon>Gunneridae</taxon>
        <taxon>Pentapetalae</taxon>
        <taxon>rosids</taxon>
        <taxon>fabids</taxon>
        <taxon>Fabales</taxon>
        <taxon>Fabaceae</taxon>
        <taxon>Caesalpinioideae</taxon>
        <taxon>mimosoid clade</taxon>
        <taxon>Acacieae</taxon>
        <taxon>Acacia</taxon>
    </lineage>
</organism>
<dbReference type="InterPro" id="IPR045249">
    <property type="entry name" value="HARBI1-like"/>
</dbReference>
<comment type="cofactor">
    <cofactor evidence="1">
        <name>a divalent metal cation</name>
        <dbReference type="ChEBI" id="CHEBI:60240"/>
    </cofactor>
</comment>
<protein>
    <recommendedName>
        <fullName evidence="8">DDE Tnp4 domain-containing protein</fullName>
    </recommendedName>
</protein>
<name>A0AAE1M8R7_9FABA</name>
<comment type="subcellular location">
    <subcellularLocation>
        <location evidence="2">Nucleus</location>
    </subcellularLocation>
</comment>
<gene>
    <name evidence="9" type="ORF">QN277_007363</name>
</gene>
<evidence type="ECO:0000256" key="7">
    <source>
        <dbReference type="ARBA" id="ARBA00023242"/>
    </source>
</evidence>
<dbReference type="GO" id="GO:0005634">
    <property type="term" value="C:nucleus"/>
    <property type="evidence" value="ECO:0007669"/>
    <property type="project" value="UniProtKB-SubCell"/>
</dbReference>
<evidence type="ECO:0000256" key="4">
    <source>
        <dbReference type="ARBA" id="ARBA00022722"/>
    </source>
</evidence>
<evidence type="ECO:0000256" key="2">
    <source>
        <dbReference type="ARBA" id="ARBA00004123"/>
    </source>
</evidence>
<keyword evidence="5" id="KW-0479">Metal-binding</keyword>
<dbReference type="Pfam" id="PF13359">
    <property type="entry name" value="DDE_Tnp_4"/>
    <property type="match status" value="1"/>
</dbReference>
<feature type="domain" description="DDE Tnp4" evidence="8">
    <location>
        <begin position="211"/>
        <end position="372"/>
    </location>
</feature>
<keyword evidence="10" id="KW-1185">Reference proteome</keyword>
<dbReference type="GO" id="GO:0046872">
    <property type="term" value="F:metal ion binding"/>
    <property type="evidence" value="ECO:0007669"/>
    <property type="project" value="UniProtKB-KW"/>
</dbReference>
<evidence type="ECO:0000313" key="9">
    <source>
        <dbReference type="EMBL" id="KAK4257827.1"/>
    </source>
</evidence>
<evidence type="ECO:0000256" key="5">
    <source>
        <dbReference type="ARBA" id="ARBA00022723"/>
    </source>
</evidence>
<evidence type="ECO:0000259" key="8">
    <source>
        <dbReference type="Pfam" id="PF13359"/>
    </source>
</evidence>
<comment type="similarity">
    <text evidence="3">Belongs to the HARBI1 family.</text>
</comment>
<keyword evidence="7" id="KW-0539">Nucleus</keyword>
<dbReference type="PANTHER" id="PTHR22930:SF199">
    <property type="entry name" value="PROTEIN ALP1-LIKE"/>
    <property type="match status" value="1"/>
</dbReference>
<evidence type="ECO:0000256" key="3">
    <source>
        <dbReference type="ARBA" id="ARBA00006958"/>
    </source>
</evidence>
<evidence type="ECO:0000313" key="10">
    <source>
        <dbReference type="Proteomes" id="UP001293593"/>
    </source>
</evidence>
<dbReference type="GO" id="GO:0004518">
    <property type="term" value="F:nuclease activity"/>
    <property type="evidence" value="ECO:0007669"/>
    <property type="project" value="UniProtKB-KW"/>
</dbReference>
<dbReference type="InterPro" id="IPR027806">
    <property type="entry name" value="HARBI1_dom"/>
</dbReference>
<accession>A0AAE1M8R7</accession>
<evidence type="ECO:0000256" key="1">
    <source>
        <dbReference type="ARBA" id="ARBA00001968"/>
    </source>
</evidence>
<keyword evidence="4" id="KW-0540">Nuclease</keyword>
<sequence>MDISSVPFLTNHDDNSHSHDFFTYYMQIQDHYFEMMNETAFVSANVGPEVPAIFGSSSSSSSGQHHHHHRRLWVKERPKDWWERCNHPDFPEEEFRRSFRMSKSTFKMICDELNSAVTKKNTTLRDAIPVRQRVAVCVWSLATGDSLRLVSGKFGLGVSTCHKLVLEVCSAIKTVLMPKFIHWPDESKMKMIMNEYELISGGIPNIGGSMYTTHVPINSPKANSAEYFNKIQTSRNQRTCYSIAVQGVVDPQGIITDVFIGGPGSMNNDQVLEMSGLNQRAKMGHLNDVWIVGNSGFSLTDWVLVPYYNKTKQNSNLTWTQYVFNERIREIQKVAKEAFGRLKGRWGCLKKRREMKLEDLNLVIGACCVLHNICEMRNEEMDPEWKKFEVFDDEVEAEDDNMRSANYYSVMARDYIAYNLLHHCLARGTSCSYS</sequence>
<proteinExistence type="inferred from homology"/>
<dbReference type="EMBL" id="JAWXYG010000012">
    <property type="protein sequence ID" value="KAK4257827.1"/>
    <property type="molecule type" value="Genomic_DNA"/>
</dbReference>
<dbReference type="PANTHER" id="PTHR22930">
    <property type="match status" value="1"/>
</dbReference>
<dbReference type="AlphaFoldDB" id="A0AAE1M8R7"/>
<dbReference type="GO" id="GO:0016787">
    <property type="term" value="F:hydrolase activity"/>
    <property type="evidence" value="ECO:0007669"/>
    <property type="project" value="UniProtKB-KW"/>
</dbReference>
<dbReference type="Proteomes" id="UP001293593">
    <property type="component" value="Unassembled WGS sequence"/>
</dbReference>